<dbReference type="Proteomes" id="UP000054559">
    <property type="component" value="Unassembled WGS sequence"/>
</dbReference>
<protein>
    <submittedName>
        <fullName evidence="1">Uncharacterized protein</fullName>
    </submittedName>
</protein>
<reference evidence="2" key="1">
    <citation type="journal article" date="2010" name="Genome Res.">
        <title>Population genomic sequencing of Coccidioides fungi reveals recent hybridization and transposon control.</title>
        <authorList>
            <person name="Neafsey D.E."/>
            <person name="Barker B.M."/>
            <person name="Sharpton T.J."/>
            <person name="Stajich J.E."/>
            <person name="Park D.J."/>
            <person name="Whiston E."/>
            <person name="Hung C.-Y."/>
            <person name="McMahan C."/>
            <person name="White J."/>
            <person name="Sykes S."/>
            <person name="Heiman D."/>
            <person name="Young S."/>
            <person name="Zeng Q."/>
            <person name="Abouelleil A."/>
            <person name="Aftuck L."/>
            <person name="Bessette D."/>
            <person name="Brown A."/>
            <person name="FitzGerald M."/>
            <person name="Lui A."/>
            <person name="Macdonald J.P."/>
            <person name="Priest M."/>
            <person name="Orbach M.J."/>
            <person name="Galgiani J.N."/>
            <person name="Kirkland T.N."/>
            <person name="Cole G.T."/>
            <person name="Birren B.W."/>
            <person name="Henn M.R."/>
            <person name="Taylor J.W."/>
            <person name="Rounsley S.D."/>
        </authorList>
    </citation>
    <scope>NUCLEOTIDE SEQUENCE [LARGE SCALE GENOMIC DNA]</scope>
    <source>
        <strain evidence="2">RMSCC 3703</strain>
    </source>
</reference>
<sequence>MQRIPDQSSKLVHTIISDGEIACNTVILRPSIERKLAARGLLLILSIDKDIPLLIGIDFSKGPLQRRRRAGNALGSTLECPQYLRSRICFTLFRGQEPQPPRHHRSRVS</sequence>
<evidence type="ECO:0000313" key="2">
    <source>
        <dbReference type="Proteomes" id="UP000054559"/>
    </source>
</evidence>
<proteinExistence type="predicted"/>
<name>A0A0J8QUH2_COCIT</name>
<evidence type="ECO:0000313" key="1">
    <source>
        <dbReference type="EMBL" id="KMU76091.1"/>
    </source>
</evidence>
<dbReference type="EMBL" id="DS268145">
    <property type="protein sequence ID" value="KMU76091.1"/>
    <property type="molecule type" value="Genomic_DNA"/>
</dbReference>
<accession>A0A0J8QUH2</accession>
<organism evidence="1 2">
    <name type="scientific">Coccidioides immitis RMSCC 3703</name>
    <dbReference type="NCBI Taxonomy" id="454286"/>
    <lineage>
        <taxon>Eukaryota</taxon>
        <taxon>Fungi</taxon>
        <taxon>Dikarya</taxon>
        <taxon>Ascomycota</taxon>
        <taxon>Pezizomycotina</taxon>
        <taxon>Eurotiomycetes</taxon>
        <taxon>Eurotiomycetidae</taxon>
        <taxon>Onygenales</taxon>
        <taxon>Onygenaceae</taxon>
        <taxon>Coccidioides</taxon>
    </lineage>
</organism>
<gene>
    <name evidence="1" type="ORF">CISG_05349</name>
</gene>
<dbReference type="AlphaFoldDB" id="A0A0J8QUH2"/>